<sequence length="267" mass="31329">MEKRYNGRHTCTMRTIFQDHSKLDSDTVVEAIRPLVETVSSIRVKSKLRKFNYTINYRKAWLAKQKSIAKVFGGWKDSYKALLCWLSGMVQKMPDSIVQIKTRPLYNGSEEANSVKILHRGVKHCKPLVQVYFWLLLHKTGTRTLCLSFLPWWRGRHLMCGTSFSRICECMLLEETAAVNHSKGDWQPPKSWWMFCIRHIGSNFLRALKVLHLQKFVVNIGYSGTVEEYNINYKRLEERGKAYARWCDAMDLDTRYWHLTRDIDGAI</sequence>
<organism evidence="1 2">
    <name type="scientific">Arachis hypogaea</name>
    <name type="common">Peanut</name>
    <dbReference type="NCBI Taxonomy" id="3818"/>
    <lineage>
        <taxon>Eukaryota</taxon>
        <taxon>Viridiplantae</taxon>
        <taxon>Streptophyta</taxon>
        <taxon>Embryophyta</taxon>
        <taxon>Tracheophyta</taxon>
        <taxon>Spermatophyta</taxon>
        <taxon>Magnoliopsida</taxon>
        <taxon>eudicotyledons</taxon>
        <taxon>Gunneridae</taxon>
        <taxon>Pentapetalae</taxon>
        <taxon>rosids</taxon>
        <taxon>fabids</taxon>
        <taxon>Fabales</taxon>
        <taxon>Fabaceae</taxon>
        <taxon>Papilionoideae</taxon>
        <taxon>50 kb inversion clade</taxon>
        <taxon>dalbergioids sensu lato</taxon>
        <taxon>Dalbergieae</taxon>
        <taxon>Pterocarpus clade</taxon>
        <taxon>Arachis</taxon>
    </lineage>
</organism>
<protein>
    <submittedName>
        <fullName evidence="1">Uncharacterized protein</fullName>
    </submittedName>
</protein>
<name>A0A445CCQ6_ARAHY</name>
<evidence type="ECO:0000313" key="2">
    <source>
        <dbReference type="Proteomes" id="UP000289738"/>
    </source>
</evidence>
<dbReference type="Proteomes" id="UP000289738">
    <property type="component" value="Chromosome A07"/>
</dbReference>
<dbReference type="EMBL" id="SDMP01000007">
    <property type="protein sequence ID" value="RYR48601.1"/>
    <property type="molecule type" value="Genomic_DNA"/>
</dbReference>
<comment type="caution">
    <text evidence="1">The sequence shown here is derived from an EMBL/GenBank/DDBJ whole genome shotgun (WGS) entry which is preliminary data.</text>
</comment>
<proteinExistence type="predicted"/>
<evidence type="ECO:0000313" key="1">
    <source>
        <dbReference type="EMBL" id="RYR48601.1"/>
    </source>
</evidence>
<keyword evidence="2" id="KW-1185">Reference proteome</keyword>
<reference evidence="1 2" key="1">
    <citation type="submission" date="2019-01" db="EMBL/GenBank/DDBJ databases">
        <title>Sequencing of cultivated peanut Arachis hypogaea provides insights into genome evolution and oil improvement.</title>
        <authorList>
            <person name="Chen X."/>
        </authorList>
    </citation>
    <scope>NUCLEOTIDE SEQUENCE [LARGE SCALE GENOMIC DNA]</scope>
    <source>
        <strain evidence="2">cv. Fuhuasheng</strain>
        <tissue evidence="1">Leaves</tissue>
    </source>
</reference>
<accession>A0A445CCQ6</accession>
<gene>
    <name evidence="1" type="ORF">Ahy_A07g034642</name>
</gene>
<dbReference type="AlphaFoldDB" id="A0A445CCQ6"/>